<keyword evidence="1" id="KW-0963">Cytoplasm</keyword>
<evidence type="ECO:0000256" key="2">
    <source>
        <dbReference type="ARBA" id="ARBA00022552"/>
    </source>
</evidence>
<dbReference type="Proteomes" id="UP000594800">
    <property type="component" value="Chromosome"/>
</dbReference>
<name>A0A7S9QBH1_9RHOB</name>
<evidence type="ECO:0000256" key="5">
    <source>
        <dbReference type="ARBA" id="ARBA00022691"/>
    </source>
</evidence>
<keyword evidence="3 7" id="KW-0489">Methyltransferase</keyword>
<dbReference type="InterPro" id="IPR046977">
    <property type="entry name" value="RsmC/RlmG"/>
</dbReference>
<dbReference type="KEGG" id="poz:I0K15_13835"/>
<keyword evidence="4 7" id="KW-0808">Transferase</keyword>
<evidence type="ECO:0000313" key="8">
    <source>
        <dbReference type="Proteomes" id="UP000594800"/>
    </source>
</evidence>
<dbReference type="PANTHER" id="PTHR47816:SF4">
    <property type="entry name" value="RIBOSOMAL RNA SMALL SUBUNIT METHYLTRANSFERASE C"/>
    <property type="match status" value="1"/>
</dbReference>
<dbReference type="GO" id="GO:0006364">
    <property type="term" value="P:rRNA processing"/>
    <property type="evidence" value="ECO:0007669"/>
    <property type="project" value="UniProtKB-KW"/>
</dbReference>
<evidence type="ECO:0000259" key="6">
    <source>
        <dbReference type="Pfam" id="PF05175"/>
    </source>
</evidence>
<dbReference type="SUPFAM" id="SSF53335">
    <property type="entry name" value="S-adenosyl-L-methionine-dependent methyltransferases"/>
    <property type="match status" value="1"/>
</dbReference>
<dbReference type="GO" id="GO:0008170">
    <property type="term" value="F:N-methyltransferase activity"/>
    <property type="evidence" value="ECO:0007669"/>
    <property type="project" value="UniProtKB-ARBA"/>
</dbReference>
<dbReference type="CDD" id="cd02440">
    <property type="entry name" value="AdoMet_MTases"/>
    <property type="match status" value="1"/>
</dbReference>
<dbReference type="PROSITE" id="PS00092">
    <property type="entry name" value="N6_MTASE"/>
    <property type="match status" value="1"/>
</dbReference>
<evidence type="ECO:0000256" key="1">
    <source>
        <dbReference type="ARBA" id="ARBA00022490"/>
    </source>
</evidence>
<dbReference type="PANTHER" id="PTHR47816">
    <property type="entry name" value="RIBOSOMAL RNA SMALL SUBUNIT METHYLTRANSFERASE C"/>
    <property type="match status" value="1"/>
</dbReference>
<proteinExistence type="predicted"/>
<dbReference type="GO" id="GO:0008757">
    <property type="term" value="F:S-adenosylmethionine-dependent methyltransferase activity"/>
    <property type="evidence" value="ECO:0007669"/>
    <property type="project" value="InterPro"/>
</dbReference>
<protein>
    <submittedName>
        <fullName evidence="7">Class I SAM-dependent methyltransferase</fullName>
    </submittedName>
</protein>
<sequence length="329" mass="35427">MSDADRLDHALAAGLPWPEGPVLCLRPRPEPGWSEHRDRLRCLQSFRPDHDTLGRLGLTRFEALEPAEAALVCLTRARAENLGNIARAWDVLPDGASLIVTGAKTDGIDSVLKQVRKVMPVAEVVAKAHGKLFWTLKDPASPPPPDWAADAALRQNADGFHTAPGMFSPDRVDPGSELLAARFGPEIAGRVADLGAGWGWLSAQLLEAAPEVTEVALYEAEGLALDAAQRNVTDARARFHWADVTALPGDSFDWVITNPPFHSGRAAEPGLGQAFIAAAARVLAPSGNALIVANRQLPYEAALNAAFRDWEELPGSGVYKLFRARRPKS</sequence>
<keyword evidence="2" id="KW-0698">rRNA processing</keyword>
<dbReference type="GO" id="GO:0003676">
    <property type="term" value="F:nucleic acid binding"/>
    <property type="evidence" value="ECO:0007669"/>
    <property type="project" value="InterPro"/>
</dbReference>
<accession>A0A7S9QBH1</accession>
<dbReference type="Gene3D" id="3.40.50.150">
    <property type="entry name" value="Vaccinia Virus protein VP39"/>
    <property type="match status" value="2"/>
</dbReference>
<organism evidence="7 8">
    <name type="scientific">Pontivivens ytuae</name>
    <dbReference type="NCBI Taxonomy" id="2789856"/>
    <lineage>
        <taxon>Bacteria</taxon>
        <taxon>Pseudomonadati</taxon>
        <taxon>Pseudomonadota</taxon>
        <taxon>Alphaproteobacteria</taxon>
        <taxon>Rhodobacterales</taxon>
        <taxon>Paracoccaceae</taxon>
        <taxon>Pontivivens</taxon>
    </lineage>
</organism>
<evidence type="ECO:0000256" key="4">
    <source>
        <dbReference type="ARBA" id="ARBA00022679"/>
    </source>
</evidence>
<gene>
    <name evidence="7" type="ORF">I0K15_13835</name>
</gene>
<evidence type="ECO:0000256" key="3">
    <source>
        <dbReference type="ARBA" id="ARBA00022603"/>
    </source>
</evidence>
<dbReference type="RefSeq" id="WP_196102094.1">
    <property type="nucleotide sequence ID" value="NZ_CP064942.1"/>
</dbReference>
<dbReference type="InterPro" id="IPR002052">
    <property type="entry name" value="DNA_methylase_N6_adenine_CS"/>
</dbReference>
<dbReference type="AlphaFoldDB" id="A0A7S9QBH1"/>
<evidence type="ECO:0000313" key="7">
    <source>
        <dbReference type="EMBL" id="QPH52883.1"/>
    </source>
</evidence>
<keyword evidence="5" id="KW-0949">S-adenosyl-L-methionine</keyword>
<dbReference type="InterPro" id="IPR007848">
    <property type="entry name" value="Small_mtfrase_dom"/>
</dbReference>
<dbReference type="Pfam" id="PF05175">
    <property type="entry name" value="MTS"/>
    <property type="match status" value="1"/>
</dbReference>
<dbReference type="InterPro" id="IPR029063">
    <property type="entry name" value="SAM-dependent_MTases_sf"/>
</dbReference>
<keyword evidence="8" id="KW-1185">Reference proteome</keyword>
<reference evidence="7 8" key="1">
    <citation type="submission" date="2020-11" db="EMBL/GenBank/DDBJ databases">
        <title>Description of Pontivivens ytuae sp. nov. isolated from deep sea sediment of Mariana Trench.</title>
        <authorList>
            <person name="Wang Z."/>
            <person name="Sun Q.-L."/>
            <person name="Xu X.-D."/>
            <person name="Tang Y.-Z."/>
            <person name="Zhang J."/>
        </authorList>
    </citation>
    <scope>NUCLEOTIDE SEQUENCE [LARGE SCALE GENOMIC DNA]</scope>
    <source>
        <strain evidence="7 8">MT2928</strain>
    </source>
</reference>
<dbReference type="GO" id="GO:0032259">
    <property type="term" value="P:methylation"/>
    <property type="evidence" value="ECO:0007669"/>
    <property type="project" value="UniProtKB-KW"/>
</dbReference>
<feature type="domain" description="Methyltransferase small" evidence="6">
    <location>
        <begin position="160"/>
        <end position="322"/>
    </location>
</feature>
<dbReference type="EMBL" id="CP064942">
    <property type="protein sequence ID" value="QPH52883.1"/>
    <property type="molecule type" value="Genomic_DNA"/>
</dbReference>